<evidence type="ECO:0000313" key="3">
    <source>
        <dbReference type="Proteomes" id="UP000256913"/>
    </source>
</evidence>
<feature type="region of interest" description="Disordered" evidence="1">
    <location>
        <begin position="95"/>
        <end position="116"/>
    </location>
</feature>
<organism evidence="2 3">
    <name type="scientific">Asanoa ferruginea</name>
    <dbReference type="NCBI Taxonomy" id="53367"/>
    <lineage>
        <taxon>Bacteria</taxon>
        <taxon>Bacillati</taxon>
        <taxon>Actinomycetota</taxon>
        <taxon>Actinomycetes</taxon>
        <taxon>Micromonosporales</taxon>
        <taxon>Micromonosporaceae</taxon>
        <taxon>Asanoa</taxon>
    </lineage>
</organism>
<reference evidence="2 3" key="1">
    <citation type="submission" date="2018-08" db="EMBL/GenBank/DDBJ databases">
        <title>Sequencing the genomes of 1000 actinobacteria strains.</title>
        <authorList>
            <person name="Klenk H.-P."/>
        </authorList>
    </citation>
    <scope>NUCLEOTIDE SEQUENCE [LARGE SCALE GENOMIC DNA]</scope>
    <source>
        <strain evidence="2 3">DSM 44099</strain>
    </source>
</reference>
<dbReference type="AlphaFoldDB" id="A0A3D9ZQJ0"/>
<protein>
    <submittedName>
        <fullName evidence="2">Uncharacterized protein</fullName>
    </submittedName>
</protein>
<name>A0A3D9ZQJ0_9ACTN</name>
<dbReference type="RefSeq" id="WP_147315626.1">
    <property type="nucleotide sequence ID" value="NZ_BONB01000155.1"/>
</dbReference>
<accession>A0A3D9ZQJ0</accession>
<gene>
    <name evidence="2" type="ORF">DFJ67_5665</name>
</gene>
<evidence type="ECO:0000256" key="1">
    <source>
        <dbReference type="SAM" id="MobiDB-lite"/>
    </source>
</evidence>
<evidence type="ECO:0000313" key="2">
    <source>
        <dbReference type="EMBL" id="REF99626.1"/>
    </source>
</evidence>
<keyword evidence="3" id="KW-1185">Reference proteome</keyword>
<comment type="caution">
    <text evidence="2">The sequence shown here is derived from an EMBL/GenBank/DDBJ whole genome shotgun (WGS) entry which is preliminary data.</text>
</comment>
<dbReference type="OrthoDB" id="9860984at2"/>
<dbReference type="Proteomes" id="UP000256913">
    <property type="component" value="Unassembled WGS sequence"/>
</dbReference>
<dbReference type="EMBL" id="QUMQ01000001">
    <property type="protein sequence ID" value="REF99626.1"/>
    <property type="molecule type" value="Genomic_DNA"/>
</dbReference>
<sequence length="186" mass="20172">MTIQALPPARMTTIERRRRGYARMLCRYHAAPLLCLASMLLDDVDAASDIVAATFAAASRPIHYPQASSRHTRVGLARSVYWRCIGRLAAIERFGTAPPQSPPDPGGSTSEDAEPDVKVLSSVQRSVLALTVFGGHDPRQLANTLQIPRPIVMRQLGELMSLFDRGNGTDALAPPRPILTLVPPAI</sequence>
<proteinExistence type="predicted"/>